<comment type="similarity">
    <text evidence="3 12">Belongs to the class-II aminoacyl-tRNA synthetase family. Type-1 seryl-tRNA synthetase subfamily.</text>
</comment>
<evidence type="ECO:0000256" key="4">
    <source>
        <dbReference type="ARBA" id="ARBA00022490"/>
    </source>
</evidence>
<proteinExistence type="inferred from homology"/>
<comment type="catalytic activity">
    <reaction evidence="11 12">
        <text>tRNA(Ser) + L-serine + ATP = L-seryl-tRNA(Ser) + AMP + diphosphate + H(+)</text>
        <dbReference type="Rhea" id="RHEA:12292"/>
        <dbReference type="Rhea" id="RHEA-COMP:9669"/>
        <dbReference type="Rhea" id="RHEA-COMP:9703"/>
        <dbReference type="ChEBI" id="CHEBI:15378"/>
        <dbReference type="ChEBI" id="CHEBI:30616"/>
        <dbReference type="ChEBI" id="CHEBI:33019"/>
        <dbReference type="ChEBI" id="CHEBI:33384"/>
        <dbReference type="ChEBI" id="CHEBI:78442"/>
        <dbReference type="ChEBI" id="CHEBI:78533"/>
        <dbReference type="ChEBI" id="CHEBI:456215"/>
        <dbReference type="EC" id="6.1.1.11"/>
    </reaction>
</comment>
<dbReference type="InterPro" id="IPR045864">
    <property type="entry name" value="aa-tRNA-synth_II/BPL/LPL"/>
</dbReference>
<comment type="domain">
    <text evidence="12">Consists of two distinct domains, a catalytic core and a N-terminal extension that is involved in tRNA binding.</text>
</comment>
<feature type="binding site" evidence="12">
    <location>
        <begin position="230"/>
        <end position="232"/>
    </location>
    <ligand>
        <name>L-serine</name>
        <dbReference type="ChEBI" id="CHEBI:33384"/>
    </ligand>
</feature>
<dbReference type="SUPFAM" id="SSF55681">
    <property type="entry name" value="Class II aaRS and biotin synthetases"/>
    <property type="match status" value="1"/>
</dbReference>
<evidence type="ECO:0000259" key="15">
    <source>
        <dbReference type="PROSITE" id="PS50862"/>
    </source>
</evidence>
<feature type="binding site" evidence="12 13">
    <location>
        <position position="284"/>
    </location>
    <ligand>
        <name>L-serine</name>
        <dbReference type="ChEBI" id="CHEBI:33384"/>
    </ligand>
</feature>
<accession>A0A6L5YA10</accession>
<comment type="function">
    <text evidence="12">Catalyzes the attachment of serine to tRNA(Ser). Is also able to aminoacylate tRNA(Sec) with serine, to form the misacylated tRNA L-seryl-tRNA(Sec), which will be further converted into selenocysteinyl-tRNA(Sec).</text>
</comment>
<reference evidence="16 17" key="1">
    <citation type="submission" date="2019-08" db="EMBL/GenBank/DDBJ databases">
        <title>In-depth cultivation of the pig gut microbiome towards novel bacterial diversity and tailored functional studies.</title>
        <authorList>
            <person name="Wylensek D."/>
            <person name="Hitch T.C.A."/>
            <person name="Clavel T."/>
        </authorList>
    </citation>
    <scope>NUCLEOTIDE SEQUENCE [LARGE SCALE GENOMIC DNA]</scope>
    <source>
        <strain evidence="16 17">SM-530-WT-4B</strain>
    </source>
</reference>
<dbReference type="InterPro" id="IPR015866">
    <property type="entry name" value="Ser-tRNA-synth_1_N"/>
</dbReference>
<evidence type="ECO:0000256" key="3">
    <source>
        <dbReference type="ARBA" id="ARBA00010728"/>
    </source>
</evidence>
<dbReference type="PRINTS" id="PR00981">
    <property type="entry name" value="TRNASYNTHSER"/>
</dbReference>
<keyword evidence="17" id="KW-1185">Reference proteome</keyword>
<dbReference type="CDD" id="cd00770">
    <property type="entry name" value="SerRS_core"/>
    <property type="match status" value="1"/>
</dbReference>
<feature type="binding site" evidence="12 14">
    <location>
        <begin position="348"/>
        <end position="351"/>
    </location>
    <ligand>
        <name>ATP</name>
        <dbReference type="ChEBI" id="CHEBI:30616"/>
    </ligand>
</feature>
<keyword evidence="8 12" id="KW-0648">Protein biosynthesis</keyword>
<name>A0A6L5YA10_9BACT</name>
<dbReference type="PANTHER" id="PTHR43697:SF1">
    <property type="entry name" value="SERINE--TRNA LIGASE"/>
    <property type="match status" value="1"/>
</dbReference>
<dbReference type="GO" id="GO:0005524">
    <property type="term" value="F:ATP binding"/>
    <property type="evidence" value="ECO:0007669"/>
    <property type="project" value="UniProtKB-UniRule"/>
</dbReference>
<feature type="binding site" evidence="12">
    <location>
        <position position="384"/>
    </location>
    <ligand>
        <name>L-serine</name>
        <dbReference type="ChEBI" id="CHEBI:33384"/>
    </ligand>
</feature>
<evidence type="ECO:0000256" key="9">
    <source>
        <dbReference type="ARBA" id="ARBA00023146"/>
    </source>
</evidence>
<comment type="pathway">
    <text evidence="2 12">Aminoacyl-tRNA biosynthesis; selenocysteinyl-tRNA(Sec) biosynthesis; L-seryl-tRNA(Sec) from L-serine and tRNA(Sec): step 1/1.</text>
</comment>
<keyword evidence="9 12" id="KW-0030">Aminoacyl-tRNA synthetase</keyword>
<dbReference type="Gene3D" id="1.10.287.40">
    <property type="entry name" value="Serine-tRNA synthetase, tRNA binding domain"/>
    <property type="match status" value="1"/>
</dbReference>
<evidence type="ECO:0000256" key="1">
    <source>
        <dbReference type="ARBA" id="ARBA00004496"/>
    </source>
</evidence>
<dbReference type="InterPro" id="IPR010978">
    <property type="entry name" value="tRNA-bd_arm"/>
</dbReference>
<evidence type="ECO:0000256" key="11">
    <source>
        <dbReference type="ARBA" id="ARBA00048823"/>
    </source>
</evidence>
<dbReference type="Gene3D" id="3.30.930.10">
    <property type="entry name" value="Bira Bifunctional Protein, Domain 2"/>
    <property type="match status" value="1"/>
</dbReference>
<organism evidence="16 17">
    <name type="scientific">Pyramidobacter porci</name>
    <dbReference type="NCBI Taxonomy" id="2605789"/>
    <lineage>
        <taxon>Bacteria</taxon>
        <taxon>Thermotogati</taxon>
        <taxon>Synergistota</taxon>
        <taxon>Synergistia</taxon>
        <taxon>Synergistales</taxon>
        <taxon>Dethiosulfovibrionaceae</taxon>
        <taxon>Pyramidobacter</taxon>
    </lineage>
</organism>
<evidence type="ECO:0000256" key="8">
    <source>
        <dbReference type="ARBA" id="ARBA00022917"/>
    </source>
</evidence>
<dbReference type="HAMAP" id="MF_00176">
    <property type="entry name" value="Ser_tRNA_synth_type1"/>
    <property type="match status" value="1"/>
</dbReference>
<evidence type="ECO:0000256" key="6">
    <source>
        <dbReference type="ARBA" id="ARBA00022741"/>
    </source>
</evidence>
<feature type="binding site" evidence="13">
    <location>
        <position position="230"/>
    </location>
    <ligand>
        <name>L-serine</name>
        <dbReference type="ChEBI" id="CHEBI:33384"/>
    </ligand>
</feature>
<evidence type="ECO:0000256" key="12">
    <source>
        <dbReference type="HAMAP-Rule" id="MF_00176"/>
    </source>
</evidence>
<comment type="subunit">
    <text evidence="12">Homodimer. The tRNA molecule binds across the dimer.</text>
</comment>
<dbReference type="GO" id="GO:0005737">
    <property type="term" value="C:cytoplasm"/>
    <property type="evidence" value="ECO:0007669"/>
    <property type="project" value="UniProtKB-SubCell"/>
</dbReference>
<dbReference type="UniPathway" id="UPA00906">
    <property type="reaction ID" value="UER00895"/>
</dbReference>
<sequence>MLDIRMIREDTETVKAYLKARNNDFDVDKVLALDDERKKLLASVEEVKARRNAGSKEVGRIKAAGGDAAAVMEEMKKLGEQIKVDDARVVEIDEELRQLMLQIPNRPDATVPIGKDETENVEVRRWGTPRQFDFEPKAHWDVAEACGLLDFERGPRMAQSRFTVFKGLGARLERAIMNYMLDMHTQKHGYTEFNVPVMVNSESMLGTGQLPKFAEDLYKVEKDDLWMIPTAEVPLTNMHHDEMLGESELPKYYTAYTPCFRRESGSYGRDVRGIMRLHQFDKVEMVKICTPESSWDELEKLTANAEDVLQGLGLPYRVIVLCTGDMGFGSAKTYDVEVWLPSQNCYREISSCSNCVDFQARRMNTRYRPADGGKPRYVHTLNGSGLAIGRTLIAVLENCQNADGSIDLPDALVPYMGGVKHIDPLDKK</sequence>
<dbReference type="PIRSF" id="PIRSF001529">
    <property type="entry name" value="Ser-tRNA-synth_IIa"/>
    <property type="match status" value="1"/>
</dbReference>
<dbReference type="EMBL" id="VUNH01000003">
    <property type="protein sequence ID" value="MST55134.1"/>
    <property type="molecule type" value="Genomic_DNA"/>
</dbReference>
<evidence type="ECO:0000313" key="17">
    <source>
        <dbReference type="Proteomes" id="UP000473699"/>
    </source>
</evidence>
<evidence type="ECO:0000256" key="7">
    <source>
        <dbReference type="ARBA" id="ARBA00022840"/>
    </source>
</evidence>
<dbReference type="PANTHER" id="PTHR43697">
    <property type="entry name" value="SERYL-TRNA SYNTHETASE"/>
    <property type="match status" value="1"/>
</dbReference>
<dbReference type="InterPro" id="IPR002314">
    <property type="entry name" value="aa-tRNA-synt_IIb"/>
</dbReference>
<feature type="domain" description="Aminoacyl-transfer RNA synthetases class-II family profile" evidence="15">
    <location>
        <begin position="169"/>
        <end position="409"/>
    </location>
</feature>
<dbReference type="InterPro" id="IPR033729">
    <property type="entry name" value="SerRS_core"/>
</dbReference>
<dbReference type="EC" id="6.1.1.11" evidence="12"/>
<gene>
    <name evidence="12 16" type="primary">serS</name>
    <name evidence="16" type="ORF">FYJ74_03635</name>
</gene>
<dbReference type="InterPro" id="IPR006195">
    <property type="entry name" value="aa-tRNA-synth_II"/>
</dbReference>
<comment type="caution">
    <text evidence="12">Lacks conserved residue(s) required for the propagation of feature annotation.</text>
</comment>
<dbReference type="AlphaFoldDB" id="A0A6L5YA10"/>
<feature type="binding site" evidence="13">
    <location>
        <position position="382"/>
    </location>
    <ligand>
        <name>L-serine</name>
        <dbReference type="ChEBI" id="CHEBI:33384"/>
    </ligand>
</feature>
<feature type="binding site" evidence="13">
    <location>
        <position position="261"/>
    </location>
    <ligand>
        <name>L-serine</name>
        <dbReference type="ChEBI" id="CHEBI:33384"/>
    </ligand>
</feature>
<evidence type="ECO:0000256" key="2">
    <source>
        <dbReference type="ARBA" id="ARBA00005045"/>
    </source>
</evidence>
<evidence type="ECO:0000313" key="16">
    <source>
        <dbReference type="EMBL" id="MST55134.1"/>
    </source>
</evidence>
<dbReference type="GO" id="GO:0016260">
    <property type="term" value="P:selenocysteine biosynthetic process"/>
    <property type="evidence" value="ECO:0007669"/>
    <property type="project" value="UniProtKB-UniRule"/>
</dbReference>
<comment type="subcellular location">
    <subcellularLocation>
        <location evidence="1 12">Cytoplasm</location>
    </subcellularLocation>
</comment>
<evidence type="ECO:0000256" key="5">
    <source>
        <dbReference type="ARBA" id="ARBA00022598"/>
    </source>
</evidence>
<dbReference type="Pfam" id="PF00587">
    <property type="entry name" value="tRNA-synt_2b"/>
    <property type="match status" value="1"/>
</dbReference>
<keyword evidence="4 12" id="KW-0963">Cytoplasm</keyword>
<evidence type="ECO:0000256" key="10">
    <source>
        <dbReference type="ARBA" id="ARBA00047929"/>
    </source>
</evidence>
<dbReference type="GO" id="GO:0006434">
    <property type="term" value="P:seryl-tRNA aminoacylation"/>
    <property type="evidence" value="ECO:0007669"/>
    <property type="project" value="UniProtKB-UniRule"/>
</dbReference>
<dbReference type="GO" id="GO:0004828">
    <property type="term" value="F:serine-tRNA ligase activity"/>
    <property type="evidence" value="ECO:0007669"/>
    <property type="project" value="UniProtKB-UniRule"/>
</dbReference>
<comment type="catalytic activity">
    <reaction evidence="10 12">
        <text>tRNA(Sec) + L-serine + ATP = L-seryl-tRNA(Sec) + AMP + diphosphate + H(+)</text>
        <dbReference type="Rhea" id="RHEA:42580"/>
        <dbReference type="Rhea" id="RHEA-COMP:9742"/>
        <dbReference type="Rhea" id="RHEA-COMP:10128"/>
        <dbReference type="ChEBI" id="CHEBI:15378"/>
        <dbReference type="ChEBI" id="CHEBI:30616"/>
        <dbReference type="ChEBI" id="CHEBI:33019"/>
        <dbReference type="ChEBI" id="CHEBI:33384"/>
        <dbReference type="ChEBI" id="CHEBI:78442"/>
        <dbReference type="ChEBI" id="CHEBI:78533"/>
        <dbReference type="ChEBI" id="CHEBI:456215"/>
        <dbReference type="EC" id="6.1.1.11"/>
    </reaction>
</comment>
<dbReference type="PROSITE" id="PS50862">
    <property type="entry name" value="AA_TRNA_LIGASE_II"/>
    <property type="match status" value="1"/>
</dbReference>
<dbReference type="Proteomes" id="UP000473699">
    <property type="component" value="Unassembled WGS sequence"/>
</dbReference>
<dbReference type="InterPro" id="IPR042103">
    <property type="entry name" value="SerRS_1_N_sf"/>
</dbReference>
<dbReference type="InterPro" id="IPR002317">
    <property type="entry name" value="Ser-tRNA-ligase_type_1"/>
</dbReference>
<dbReference type="Pfam" id="PF02403">
    <property type="entry name" value="Seryl_tRNA_N"/>
    <property type="match status" value="1"/>
</dbReference>
<evidence type="ECO:0000256" key="13">
    <source>
        <dbReference type="PIRSR" id="PIRSR001529-1"/>
    </source>
</evidence>
<protein>
    <recommendedName>
        <fullName evidence="12">Serine--tRNA ligase</fullName>
        <ecNumber evidence="12">6.1.1.11</ecNumber>
    </recommendedName>
    <alternativeName>
        <fullName evidence="12">Seryl-tRNA synthetase</fullName>
        <shortName evidence="12">SerRS</shortName>
    </alternativeName>
    <alternativeName>
        <fullName evidence="12">Seryl-tRNA(Ser/Sec) synthetase</fullName>
    </alternativeName>
</protein>
<dbReference type="NCBIfam" id="TIGR00414">
    <property type="entry name" value="serS"/>
    <property type="match status" value="1"/>
</dbReference>
<feature type="binding site" evidence="12 14">
    <location>
        <begin position="261"/>
        <end position="263"/>
    </location>
    <ligand>
        <name>ATP</name>
        <dbReference type="ChEBI" id="CHEBI:30616"/>
    </ligand>
</feature>
<dbReference type="RefSeq" id="WP_154528242.1">
    <property type="nucleotide sequence ID" value="NZ_JAXDZJ010000196.1"/>
</dbReference>
<comment type="caution">
    <text evidence="16">The sequence shown here is derived from an EMBL/GenBank/DDBJ whole genome shotgun (WGS) entry which is preliminary data.</text>
</comment>
<dbReference type="SUPFAM" id="SSF46589">
    <property type="entry name" value="tRNA-binding arm"/>
    <property type="match status" value="1"/>
</dbReference>
<keyword evidence="7 12" id="KW-0067">ATP-binding</keyword>
<evidence type="ECO:0000256" key="14">
    <source>
        <dbReference type="PIRSR" id="PIRSR001529-2"/>
    </source>
</evidence>
<keyword evidence="6 12" id="KW-0547">Nucleotide-binding</keyword>
<keyword evidence="5 12" id="KW-0436">Ligase</keyword>